<comment type="similarity">
    <text evidence="9 10">Belongs to the TrpA family.</text>
</comment>
<keyword evidence="7 9" id="KW-0456">Lyase</keyword>
<dbReference type="PROSITE" id="PS00167">
    <property type="entry name" value="TRP_SYNTHASE_ALPHA"/>
    <property type="match status" value="1"/>
</dbReference>
<evidence type="ECO:0000313" key="11">
    <source>
        <dbReference type="EMBL" id="RPA60704.1"/>
    </source>
</evidence>
<gene>
    <name evidence="9" type="primary">trpA</name>
    <name evidence="11" type="ORF">EF384_04470</name>
</gene>
<dbReference type="PANTHER" id="PTHR43406:SF1">
    <property type="entry name" value="TRYPTOPHAN SYNTHASE ALPHA CHAIN, CHLOROPLASTIC"/>
    <property type="match status" value="1"/>
</dbReference>
<dbReference type="AlphaFoldDB" id="A0A3N4H6A5"/>
<dbReference type="EMBL" id="RKMG01000010">
    <property type="protein sequence ID" value="RPA60704.1"/>
    <property type="molecule type" value="Genomic_DNA"/>
</dbReference>
<evidence type="ECO:0000256" key="7">
    <source>
        <dbReference type="ARBA" id="ARBA00023239"/>
    </source>
</evidence>
<dbReference type="CDD" id="cd04724">
    <property type="entry name" value="Tryptophan_synthase_alpha"/>
    <property type="match status" value="1"/>
</dbReference>
<dbReference type="RefSeq" id="WP_123779785.1">
    <property type="nucleotide sequence ID" value="NZ_RKMG01000010.1"/>
</dbReference>
<dbReference type="OrthoDB" id="9804578at2"/>
<evidence type="ECO:0000256" key="6">
    <source>
        <dbReference type="ARBA" id="ARBA00023141"/>
    </source>
</evidence>
<protein>
    <recommendedName>
        <fullName evidence="9">Tryptophan synthase alpha chain</fullName>
        <ecNumber evidence="9">4.2.1.20</ecNumber>
    </recommendedName>
</protein>
<evidence type="ECO:0000256" key="9">
    <source>
        <dbReference type="HAMAP-Rule" id="MF_00131"/>
    </source>
</evidence>
<dbReference type="PANTHER" id="PTHR43406">
    <property type="entry name" value="TRYPTOPHAN SYNTHASE, ALPHA CHAIN"/>
    <property type="match status" value="1"/>
</dbReference>
<name>A0A3N4H6A5_9LACT</name>
<dbReference type="GO" id="GO:0005829">
    <property type="term" value="C:cytosol"/>
    <property type="evidence" value="ECO:0007669"/>
    <property type="project" value="TreeGrafter"/>
</dbReference>
<comment type="pathway">
    <text evidence="2 9">Amino-acid biosynthesis; L-tryptophan biosynthesis; L-tryptophan from chorismate: step 5/5.</text>
</comment>
<dbReference type="InterPro" id="IPR013785">
    <property type="entry name" value="Aldolase_TIM"/>
</dbReference>
<keyword evidence="12" id="KW-1185">Reference proteome</keyword>
<comment type="subunit">
    <text evidence="3 9">Tetramer of two alpha and two beta chains.</text>
</comment>
<evidence type="ECO:0000256" key="10">
    <source>
        <dbReference type="RuleBase" id="RU003662"/>
    </source>
</evidence>
<evidence type="ECO:0000313" key="12">
    <source>
        <dbReference type="Proteomes" id="UP000273977"/>
    </source>
</evidence>
<dbReference type="InterPro" id="IPR002028">
    <property type="entry name" value="Trp_synthase_suA"/>
</dbReference>
<dbReference type="NCBIfam" id="TIGR00262">
    <property type="entry name" value="trpA"/>
    <property type="match status" value="1"/>
</dbReference>
<proteinExistence type="inferred from homology"/>
<evidence type="ECO:0000256" key="2">
    <source>
        <dbReference type="ARBA" id="ARBA00004733"/>
    </source>
</evidence>
<feature type="active site" description="Proton acceptor" evidence="9">
    <location>
        <position position="55"/>
    </location>
</feature>
<dbReference type="UniPathway" id="UPA00035">
    <property type="reaction ID" value="UER00044"/>
</dbReference>
<evidence type="ECO:0000256" key="5">
    <source>
        <dbReference type="ARBA" id="ARBA00022822"/>
    </source>
</evidence>
<accession>A0A3N4H6A5</accession>
<evidence type="ECO:0000256" key="3">
    <source>
        <dbReference type="ARBA" id="ARBA00011270"/>
    </source>
</evidence>
<keyword evidence="4 9" id="KW-0028">Amino-acid biosynthesis</keyword>
<dbReference type="Pfam" id="PF00290">
    <property type="entry name" value="Trp_syntA"/>
    <property type="match status" value="1"/>
</dbReference>
<keyword evidence="6 9" id="KW-0057">Aromatic amino acid biosynthesis</keyword>
<evidence type="ECO:0000256" key="8">
    <source>
        <dbReference type="ARBA" id="ARBA00049047"/>
    </source>
</evidence>
<evidence type="ECO:0000256" key="1">
    <source>
        <dbReference type="ARBA" id="ARBA00003365"/>
    </source>
</evidence>
<comment type="caution">
    <text evidence="11">The sequence shown here is derived from an EMBL/GenBank/DDBJ whole genome shotgun (WGS) entry which is preliminary data.</text>
</comment>
<comment type="catalytic activity">
    <reaction evidence="8 9">
        <text>(1S,2R)-1-C-(indol-3-yl)glycerol 3-phosphate + L-serine = D-glyceraldehyde 3-phosphate + L-tryptophan + H2O</text>
        <dbReference type="Rhea" id="RHEA:10532"/>
        <dbReference type="ChEBI" id="CHEBI:15377"/>
        <dbReference type="ChEBI" id="CHEBI:33384"/>
        <dbReference type="ChEBI" id="CHEBI:57912"/>
        <dbReference type="ChEBI" id="CHEBI:58866"/>
        <dbReference type="ChEBI" id="CHEBI:59776"/>
        <dbReference type="EC" id="4.2.1.20"/>
    </reaction>
</comment>
<dbReference type="InterPro" id="IPR018204">
    <property type="entry name" value="Trp_synthase_alpha_AS"/>
</dbReference>
<dbReference type="InterPro" id="IPR011060">
    <property type="entry name" value="RibuloseP-bd_barrel"/>
</dbReference>
<keyword evidence="5 9" id="KW-0822">Tryptophan biosynthesis</keyword>
<dbReference type="Gene3D" id="3.20.20.70">
    <property type="entry name" value="Aldolase class I"/>
    <property type="match status" value="1"/>
</dbReference>
<dbReference type="HAMAP" id="MF_00131">
    <property type="entry name" value="Trp_synth_alpha"/>
    <property type="match status" value="1"/>
</dbReference>
<dbReference type="EC" id="4.2.1.20" evidence="9"/>
<dbReference type="GO" id="GO:0004834">
    <property type="term" value="F:tryptophan synthase activity"/>
    <property type="evidence" value="ECO:0007669"/>
    <property type="project" value="UniProtKB-UniRule"/>
</dbReference>
<evidence type="ECO:0000256" key="4">
    <source>
        <dbReference type="ARBA" id="ARBA00022605"/>
    </source>
</evidence>
<dbReference type="Proteomes" id="UP000273977">
    <property type="component" value="Unassembled WGS sequence"/>
</dbReference>
<dbReference type="SUPFAM" id="SSF51366">
    <property type="entry name" value="Ribulose-phoshate binding barrel"/>
    <property type="match status" value="1"/>
</dbReference>
<organism evidence="11 12">
    <name type="scientific">Aerococcus agrisoli</name>
    <dbReference type="NCBI Taxonomy" id="2487350"/>
    <lineage>
        <taxon>Bacteria</taxon>
        <taxon>Bacillati</taxon>
        <taxon>Bacillota</taxon>
        <taxon>Bacilli</taxon>
        <taxon>Lactobacillales</taxon>
        <taxon>Aerococcaceae</taxon>
        <taxon>Aerococcus</taxon>
    </lineage>
</organism>
<reference evidence="11 12" key="1">
    <citation type="submission" date="2018-11" db="EMBL/GenBank/DDBJ databases">
        <title>Aerococcus sp. SJQ22, whole genome shotgun sequence.</title>
        <authorList>
            <person name="Sun L."/>
            <person name="Gao X."/>
            <person name="Chen W."/>
            <person name="Huang K."/>
        </authorList>
    </citation>
    <scope>NUCLEOTIDE SEQUENCE [LARGE SCALE GENOMIC DNA]</scope>
    <source>
        <strain evidence="11 12">SJQ22</strain>
    </source>
</reference>
<sequence length="264" mass="27499">MSRISDAFKGSKAFIPYITAGDPTLDVTKATILKMVEAGADMIEIGIPFSDPVAEGPTIQAASERALKNFVNVDQVFEMVAELRETVEIPLIFMTYVNPIFVYGVDKFMARCSAVGVDGVIVPDVPFEEKGLLAGACTANGVDLISMIAPSSEDRIAMIASEGEGFIYVVSSLGVTGVRSDDNFESNIDSIVAHIRTVTDVPCAIGFGISNPAQAAAMAEIADGAIVGSAIVNIVAAEGAGAPEPVYDFVKSMADSVHGVGVEG</sequence>
<dbReference type="FunFam" id="3.20.20.70:FF:000037">
    <property type="entry name" value="Tryptophan synthase alpha chain"/>
    <property type="match status" value="1"/>
</dbReference>
<comment type="function">
    <text evidence="1 9">The alpha subunit is responsible for the aldol cleavage of indoleglycerol phosphate to indole and glyceraldehyde 3-phosphate.</text>
</comment>
<feature type="active site" description="Proton acceptor" evidence="9">
    <location>
        <position position="44"/>
    </location>
</feature>